<proteinExistence type="inferred from homology"/>
<feature type="domain" description="PIN" evidence="7">
    <location>
        <begin position="6"/>
        <end position="126"/>
    </location>
</feature>
<keyword evidence="1 6" id="KW-1277">Toxin-antitoxin system</keyword>
<evidence type="ECO:0000256" key="6">
    <source>
        <dbReference type="HAMAP-Rule" id="MF_00265"/>
    </source>
</evidence>
<keyword evidence="6" id="KW-0800">Toxin</keyword>
<dbReference type="GO" id="GO:0000287">
    <property type="term" value="F:magnesium ion binding"/>
    <property type="evidence" value="ECO:0007669"/>
    <property type="project" value="UniProtKB-UniRule"/>
</dbReference>
<evidence type="ECO:0000313" key="8">
    <source>
        <dbReference type="EMBL" id="PJJ77808.1"/>
    </source>
</evidence>
<dbReference type="InterPro" id="IPR029060">
    <property type="entry name" value="PIN-like_dom_sf"/>
</dbReference>
<keyword evidence="5 6" id="KW-0460">Magnesium</keyword>
<dbReference type="SUPFAM" id="SSF88723">
    <property type="entry name" value="PIN domain-like"/>
    <property type="match status" value="1"/>
</dbReference>
<keyword evidence="4 6" id="KW-0378">Hydrolase</keyword>
<protein>
    <recommendedName>
        <fullName evidence="6">Ribonuclease VapC</fullName>
        <shortName evidence="6">RNase VapC</shortName>
        <ecNumber evidence="6">3.1.-.-</ecNumber>
    </recommendedName>
    <alternativeName>
        <fullName evidence="6">Toxin VapC</fullName>
    </alternativeName>
</protein>
<dbReference type="OrthoDB" id="5072366at2"/>
<dbReference type="GO" id="GO:0016787">
    <property type="term" value="F:hydrolase activity"/>
    <property type="evidence" value="ECO:0007669"/>
    <property type="project" value="UniProtKB-KW"/>
</dbReference>
<dbReference type="CDD" id="cd09854">
    <property type="entry name" value="PIN_VapC-like"/>
    <property type="match status" value="1"/>
</dbReference>
<dbReference type="PANTHER" id="PTHR38826">
    <property type="entry name" value="RIBONUCLEASE VAPC13"/>
    <property type="match status" value="1"/>
</dbReference>
<keyword evidence="2 6" id="KW-0540">Nuclease</keyword>
<feature type="binding site" evidence="6">
    <location>
        <position position="100"/>
    </location>
    <ligand>
        <name>Mg(2+)</name>
        <dbReference type="ChEBI" id="CHEBI:18420"/>
    </ligand>
</feature>
<organism evidence="8 9">
    <name type="scientific">Sediminihabitans luteus</name>
    <dbReference type="NCBI Taxonomy" id="1138585"/>
    <lineage>
        <taxon>Bacteria</taxon>
        <taxon>Bacillati</taxon>
        <taxon>Actinomycetota</taxon>
        <taxon>Actinomycetes</taxon>
        <taxon>Micrococcales</taxon>
        <taxon>Cellulomonadaceae</taxon>
        <taxon>Sediminihabitans</taxon>
    </lineage>
</organism>
<dbReference type="InterPro" id="IPR052106">
    <property type="entry name" value="PINc/VapC_TA"/>
</dbReference>
<dbReference type="EC" id="3.1.-.-" evidence="6"/>
<evidence type="ECO:0000259" key="7">
    <source>
        <dbReference type="Pfam" id="PF01850"/>
    </source>
</evidence>
<evidence type="ECO:0000256" key="1">
    <source>
        <dbReference type="ARBA" id="ARBA00022649"/>
    </source>
</evidence>
<dbReference type="Gene3D" id="3.40.50.1010">
    <property type="entry name" value="5'-nuclease"/>
    <property type="match status" value="1"/>
</dbReference>
<evidence type="ECO:0000256" key="5">
    <source>
        <dbReference type="ARBA" id="ARBA00022842"/>
    </source>
</evidence>
<dbReference type="GO" id="GO:0090729">
    <property type="term" value="F:toxin activity"/>
    <property type="evidence" value="ECO:0007669"/>
    <property type="project" value="UniProtKB-KW"/>
</dbReference>
<dbReference type="InterPro" id="IPR002716">
    <property type="entry name" value="PIN_dom"/>
</dbReference>
<dbReference type="GO" id="GO:0004540">
    <property type="term" value="F:RNA nuclease activity"/>
    <property type="evidence" value="ECO:0007669"/>
    <property type="project" value="InterPro"/>
</dbReference>
<dbReference type="PANTHER" id="PTHR38826:SF5">
    <property type="entry name" value="RIBONUCLEASE VAPC13"/>
    <property type="match status" value="1"/>
</dbReference>
<name>A0A2M9D1E4_9CELL</name>
<evidence type="ECO:0000256" key="3">
    <source>
        <dbReference type="ARBA" id="ARBA00022723"/>
    </source>
</evidence>
<dbReference type="Pfam" id="PF01850">
    <property type="entry name" value="PIN"/>
    <property type="match status" value="1"/>
</dbReference>
<feature type="binding site" evidence="6">
    <location>
        <position position="8"/>
    </location>
    <ligand>
        <name>Mg(2+)</name>
        <dbReference type="ChEBI" id="CHEBI:18420"/>
    </ligand>
</feature>
<gene>
    <name evidence="6" type="primary">vapC</name>
    <name evidence="8" type="ORF">CLV28_1034</name>
</gene>
<keyword evidence="9" id="KW-1185">Reference proteome</keyword>
<keyword evidence="3 6" id="KW-0479">Metal-binding</keyword>
<reference evidence="8 9" key="1">
    <citation type="submission" date="2017-11" db="EMBL/GenBank/DDBJ databases">
        <title>Genomic Encyclopedia of Archaeal and Bacterial Type Strains, Phase II (KMG-II): From Individual Species to Whole Genera.</title>
        <authorList>
            <person name="Goeker M."/>
        </authorList>
    </citation>
    <scope>NUCLEOTIDE SEQUENCE [LARGE SCALE GENOMIC DNA]</scope>
    <source>
        <strain evidence="8 9">DSM 25478</strain>
    </source>
</reference>
<comment type="function">
    <text evidence="6">Toxic component of a toxin-antitoxin (TA) system. An RNase.</text>
</comment>
<dbReference type="AlphaFoldDB" id="A0A2M9D1E4"/>
<comment type="cofactor">
    <cofactor evidence="6">
        <name>Mg(2+)</name>
        <dbReference type="ChEBI" id="CHEBI:18420"/>
    </cofactor>
</comment>
<dbReference type="RefSeq" id="WP_157802512.1">
    <property type="nucleotide sequence ID" value="NZ_BOOX01000010.1"/>
</dbReference>
<dbReference type="HAMAP" id="MF_00265">
    <property type="entry name" value="VapC_Nob1"/>
    <property type="match status" value="1"/>
</dbReference>
<accession>A0A2M9D1E4</accession>
<evidence type="ECO:0000256" key="4">
    <source>
        <dbReference type="ARBA" id="ARBA00022801"/>
    </source>
</evidence>
<comment type="caution">
    <text evidence="8">The sequence shown here is derived from an EMBL/GenBank/DDBJ whole genome shotgun (WGS) entry which is preliminary data.</text>
</comment>
<comment type="similarity">
    <text evidence="6">Belongs to the PINc/VapC protein family.</text>
</comment>
<dbReference type="EMBL" id="PGFE01000001">
    <property type="protein sequence ID" value="PJJ77808.1"/>
    <property type="molecule type" value="Genomic_DNA"/>
</dbReference>
<sequence length="138" mass="14806">MGGRTLVDTAVFAYALGGAHEQRDACRAVIAAAERGVVELHASIELVQELVHHRMRRTNRADAVRQAQLAAAVCVLHPFDRAVLDRSLALVARTTLGGRDAVHAATGLLLGISVILSPDRDYDGVPGLRRVDPVDLEL</sequence>
<evidence type="ECO:0000256" key="2">
    <source>
        <dbReference type="ARBA" id="ARBA00022722"/>
    </source>
</evidence>
<dbReference type="InterPro" id="IPR022907">
    <property type="entry name" value="VapC_family"/>
</dbReference>
<dbReference type="Proteomes" id="UP000231693">
    <property type="component" value="Unassembled WGS sequence"/>
</dbReference>
<evidence type="ECO:0000313" key="9">
    <source>
        <dbReference type="Proteomes" id="UP000231693"/>
    </source>
</evidence>